<dbReference type="Pfam" id="PF00140">
    <property type="entry name" value="Sigma70_r1_2"/>
    <property type="match status" value="1"/>
</dbReference>
<dbReference type="Pfam" id="PF04545">
    <property type="entry name" value="Sigma70_r4"/>
    <property type="match status" value="1"/>
</dbReference>
<dbReference type="PRINTS" id="PR00046">
    <property type="entry name" value="SIGMA70FCT"/>
</dbReference>
<comment type="caution">
    <text evidence="9">The sequence shown here is derived from an EMBL/GenBank/DDBJ whole genome shotgun (WGS) entry which is preliminary data.</text>
</comment>
<dbReference type="OrthoDB" id="9804285at2"/>
<gene>
    <name evidence="9" type="ORF">EDD27_6677</name>
</gene>
<dbReference type="InterPro" id="IPR014284">
    <property type="entry name" value="RNA_pol_sigma-70_dom"/>
</dbReference>
<dbReference type="PROSITE" id="PS00715">
    <property type="entry name" value="SIGMA70_1"/>
    <property type="match status" value="1"/>
</dbReference>
<sequence length="297" mass="33348">MSSEEPDLLGMYLEQIGKTPLLSAADEVDLARRIEAGLYAGHLIERGAGTPELELVALDGQRAKDLLIRSNLRLVVATARRYAFRGLPLLDVIQEGNLGLIRAVEKFDYRRGYKFSTYGMWWIRQAIERGIHDKSRIVRLPIHVAEELSRLIRVERQLAAELGREPADAELAEAADRSPEQVASLRVLAQEMVSLDIPVGEHGEGRIGDMIADEDGVQVQEATERRAMSDELYQVVTMLPPREAFIISLRYGLSGQQVQTYTEIGEQLGLTRERIRQLEKQALKRLRQGGPLLAWAS</sequence>
<dbReference type="InterPro" id="IPR009042">
    <property type="entry name" value="RNA_pol_sigma70_r1_2"/>
</dbReference>
<evidence type="ECO:0000256" key="5">
    <source>
        <dbReference type="ARBA" id="ARBA00023163"/>
    </source>
</evidence>
<keyword evidence="4 6" id="KW-0238">DNA-binding</keyword>
<dbReference type="InterPro" id="IPR000943">
    <property type="entry name" value="RNA_pol_sigma70"/>
</dbReference>
<protein>
    <recommendedName>
        <fullName evidence="6">RNA polymerase sigma factor</fullName>
    </recommendedName>
</protein>
<dbReference type="Gene3D" id="1.10.10.10">
    <property type="entry name" value="Winged helix-like DNA-binding domain superfamily/Winged helix DNA-binding domain"/>
    <property type="match status" value="2"/>
</dbReference>
<dbReference type="CDD" id="cd06171">
    <property type="entry name" value="Sigma70_r4"/>
    <property type="match status" value="1"/>
</dbReference>
<evidence type="ECO:0000256" key="3">
    <source>
        <dbReference type="ARBA" id="ARBA00023082"/>
    </source>
</evidence>
<name>A0A438MDU7_9ACTN</name>
<dbReference type="SUPFAM" id="SSF88659">
    <property type="entry name" value="Sigma3 and sigma4 domains of RNA polymerase sigma factors"/>
    <property type="match status" value="2"/>
</dbReference>
<dbReference type="InterPro" id="IPR007624">
    <property type="entry name" value="RNA_pol_sigma70_r3"/>
</dbReference>
<dbReference type="RefSeq" id="WP_127935819.1">
    <property type="nucleotide sequence ID" value="NZ_SAUN01000001.1"/>
</dbReference>
<dbReference type="InterPro" id="IPR050239">
    <property type="entry name" value="Sigma-70_RNA_pol_init_factors"/>
</dbReference>
<dbReference type="Proteomes" id="UP000284824">
    <property type="component" value="Unassembled WGS sequence"/>
</dbReference>
<organism evidence="9 10">
    <name type="scientific">Nonomuraea polychroma</name>
    <dbReference type="NCBI Taxonomy" id="46176"/>
    <lineage>
        <taxon>Bacteria</taxon>
        <taxon>Bacillati</taxon>
        <taxon>Actinomycetota</taxon>
        <taxon>Actinomycetes</taxon>
        <taxon>Streptosporangiales</taxon>
        <taxon>Streptosporangiaceae</taxon>
        <taxon>Nonomuraea</taxon>
    </lineage>
</organism>
<evidence type="ECO:0000313" key="9">
    <source>
        <dbReference type="EMBL" id="RVX43963.1"/>
    </source>
</evidence>
<dbReference type="PANTHER" id="PTHR30603">
    <property type="entry name" value="RNA POLYMERASE SIGMA FACTOR RPO"/>
    <property type="match status" value="1"/>
</dbReference>
<dbReference type="Pfam" id="PF04539">
    <property type="entry name" value="Sigma70_r3"/>
    <property type="match status" value="1"/>
</dbReference>
<dbReference type="InterPro" id="IPR013324">
    <property type="entry name" value="RNA_pol_sigma_r3/r4-like"/>
</dbReference>
<keyword evidence="2 6" id="KW-0805">Transcription regulation</keyword>
<reference evidence="9 10" key="1">
    <citation type="submission" date="2019-01" db="EMBL/GenBank/DDBJ databases">
        <title>Sequencing the genomes of 1000 actinobacteria strains.</title>
        <authorList>
            <person name="Klenk H.-P."/>
        </authorList>
    </citation>
    <scope>NUCLEOTIDE SEQUENCE [LARGE SCALE GENOMIC DNA]</scope>
    <source>
        <strain evidence="9 10">DSM 43925</strain>
    </source>
</reference>
<evidence type="ECO:0000259" key="8">
    <source>
        <dbReference type="PROSITE" id="PS00716"/>
    </source>
</evidence>
<dbReference type="NCBIfam" id="TIGR02937">
    <property type="entry name" value="sigma70-ECF"/>
    <property type="match status" value="1"/>
</dbReference>
<keyword evidence="3 6" id="KW-0731">Sigma factor</keyword>
<dbReference type="Pfam" id="PF04542">
    <property type="entry name" value="Sigma70_r2"/>
    <property type="match status" value="1"/>
</dbReference>
<dbReference type="PROSITE" id="PS00716">
    <property type="entry name" value="SIGMA70_2"/>
    <property type="match status" value="1"/>
</dbReference>
<dbReference type="SUPFAM" id="SSF88946">
    <property type="entry name" value="Sigma2 domain of RNA polymerase sigma factors"/>
    <property type="match status" value="1"/>
</dbReference>
<comment type="similarity">
    <text evidence="1 6">Belongs to the sigma-70 factor family.</text>
</comment>
<dbReference type="InterPro" id="IPR013325">
    <property type="entry name" value="RNA_pol_sigma_r2"/>
</dbReference>
<dbReference type="Gene3D" id="1.10.601.10">
    <property type="entry name" value="RNA Polymerase Primary Sigma Factor"/>
    <property type="match status" value="2"/>
</dbReference>
<dbReference type="GO" id="GO:0016987">
    <property type="term" value="F:sigma factor activity"/>
    <property type="evidence" value="ECO:0007669"/>
    <property type="project" value="UniProtKB-KW"/>
</dbReference>
<keyword evidence="10" id="KW-1185">Reference proteome</keyword>
<evidence type="ECO:0000259" key="7">
    <source>
        <dbReference type="PROSITE" id="PS00715"/>
    </source>
</evidence>
<evidence type="ECO:0000313" key="10">
    <source>
        <dbReference type="Proteomes" id="UP000284824"/>
    </source>
</evidence>
<dbReference type="GO" id="GO:0006352">
    <property type="term" value="P:DNA-templated transcription initiation"/>
    <property type="evidence" value="ECO:0007669"/>
    <property type="project" value="InterPro"/>
</dbReference>
<dbReference type="GO" id="GO:0003677">
    <property type="term" value="F:DNA binding"/>
    <property type="evidence" value="ECO:0007669"/>
    <property type="project" value="UniProtKB-KW"/>
</dbReference>
<evidence type="ECO:0000256" key="2">
    <source>
        <dbReference type="ARBA" id="ARBA00023015"/>
    </source>
</evidence>
<evidence type="ECO:0000256" key="1">
    <source>
        <dbReference type="ARBA" id="ARBA00007788"/>
    </source>
</evidence>
<dbReference type="InterPro" id="IPR007627">
    <property type="entry name" value="RNA_pol_sigma70_r2"/>
</dbReference>
<feature type="domain" description="RNA polymerase sigma-70" evidence="7">
    <location>
        <begin position="91"/>
        <end position="104"/>
    </location>
</feature>
<proteinExistence type="inferred from homology"/>
<dbReference type="AlphaFoldDB" id="A0A438MDU7"/>
<comment type="function">
    <text evidence="6">Sigma factors are initiation factors that promote the attachment of RNA polymerase to specific initiation sites and are then released.</text>
</comment>
<dbReference type="InterPro" id="IPR007630">
    <property type="entry name" value="RNA_pol_sigma70_r4"/>
</dbReference>
<evidence type="ECO:0000256" key="6">
    <source>
        <dbReference type="RuleBase" id="RU362124"/>
    </source>
</evidence>
<dbReference type="EMBL" id="SAUN01000001">
    <property type="protein sequence ID" value="RVX43963.1"/>
    <property type="molecule type" value="Genomic_DNA"/>
</dbReference>
<evidence type="ECO:0000256" key="4">
    <source>
        <dbReference type="ARBA" id="ARBA00023125"/>
    </source>
</evidence>
<dbReference type="PANTHER" id="PTHR30603:SF60">
    <property type="entry name" value="RNA POLYMERASE SIGMA FACTOR RPOD"/>
    <property type="match status" value="1"/>
</dbReference>
<keyword evidence="5 6" id="KW-0804">Transcription</keyword>
<dbReference type="InterPro" id="IPR036388">
    <property type="entry name" value="WH-like_DNA-bd_sf"/>
</dbReference>
<feature type="domain" description="RNA polymerase sigma-70" evidence="8">
    <location>
        <begin position="260"/>
        <end position="286"/>
    </location>
</feature>
<accession>A0A438MDU7</accession>